<evidence type="ECO:0000313" key="4">
    <source>
        <dbReference type="Proteomes" id="UP001183226"/>
    </source>
</evidence>
<dbReference type="CDD" id="cd16936">
    <property type="entry name" value="HATPase_RsbW-like"/>
    <property type="match status" value="1"/>
</dbReference>
<feature type="domain" description="Histidine kinase/HSP90-like ATPase" evidence="2">
    <location>
        <begin position="10"/>
        <end position="89"/>
    </location>
</feature>
<dbReference type="Pfam" id="PF13581">
    <property type="entry name" value="HATPase_c_2"/>
    <property type="match status" value="1"/>
</dbReference>
<evidence type="ECO:0000259" key="2">
    <source>
        <dbReference type="Pfam" id="PF13581"/>
    </source>
</evidence>
<keyword evidence="3" id="KW-0067">ATP-binding</keyword>
<keyword evidence="1" id="KW-0418">Kinase</keyword>
<keyword evidence="3" id="KW-0547">Nucleotide-binding</keyword>
<gene>
    <name evidence="3" type="ORF">RM446_06670</name>
</gene>
<dbReference type="Proteomes" id="UP001183226">
    <property type="component" value="Unassembled WGS sequence"/>
</dbReference>
<dbReference type="SUPFAM" id="SSF55874">
    <property type="entry name" value="ATPase domain of HSP90 chaperone/DNA topoisomerase II/histidine kinase"/>
    <property type="match status" value="1"/>
</dbReference>
<sequence>MGGVFDLLGTELAANAIRHSRSSLPGGGCTLRVDRTADGMTLTCRDGGEPEAGLGDCRNRTHLSPDPSGLEADAEAGRGLALVDALATEWGDNGLPTHRHVWFHLAYDLSEGRWFGA</sequence>
<dbReference type="InterPro" id="IPR003594">
    <property type="entry name" value="HATPase_dom"/>
</dbReference>
<dbReference type="RefSeq" id="WP_311544266.1">
    <property type="nucleotide sequence ID" value="NZ_JAVREK010000005.1"/>
</dbReference>
<dbReference type="PANTHER" id="PTHR35526:SF3">
    <property type="entry name" value="ANTI-SIGMA-F FACTOR RSBW"/>
    <property type="match status" value="1"/>
</dbReference>
<organism evidence="3 4">
    <name type="scientific">Streptomonospora wellingtoniae</name>
    <dbReference type="NCBI Taxonomy" id="3075544"/>
    <lineage>
        <taxon>Bacteria</taxon>
        <taxon>Bacillati</taxon>
        <taxon>Actinomycetota</taxon>
        <taxon>Actinomycetes</taxon>
        <taxon>Streptosporangiales</taxon>
        <taxon>Nocardiopsidaceae</taxon>
        <taxon>Streptomonospora</taxon>
    </lineage>
</organism>
<accession>A0ABU2KR86</accession>
<keyword evidence="1" id="KW-0808">Transferase</keyword>
<dbReference type="EMBL" id="JAVREK010000005">
    <property type="protein sequence ID" value="MDT0301795.1"/>
    <property type="molecule type" value="Genomic_DNA"/>
</dbReference>
<dbReference type="InterPro" id="IPR036890">
    <property type="entry name" value="HATPase_C_sf"/>
</dbReference>
<evidence type="ECO:0000256" key="1">
    <source>
        <dbReference type="ARBA" id="ARBA00022527"/>
    </source>
</evidence>
<reference evidence="4" key="1">
    <citation type="submission" date="2023-07" db="EMBL/GenBank/DDBJ databases">
        <title>30 novel species of actinomycetes from the DSMZ collection.</title>
        <authorList>
            <person name="Nouioui I."/>
        </authorList>
    </citation>
    <scope>NUCLEOTIDE SEQUENCE [LARGE SCALE GENOMIC DNA]</scope>
    <source>
        <strain evidence="4">DSM 45055</strain>
    </source>
</reference>
<proteinExistence type="predicted"/>
<dbReference type="Gene3D" id="3.30.565.10">
    <property type="entry name" value="Histidine kinase-like ATPase, C-terminal domain"/>
    <property type="match status" value="1"/>
</dbReference>
<evidence type="ECO:0000313" key="3">
    <source>
        <dbReference type="EMBL" id="MDT0301795.1"/>
    </source>
</evidence>
<name>A0ABU2KR86_9ACTN</name>
<dbReference type="InterPro" id="IPR050267">
    <property type="entry name" value="Anti-sigma-factor_SerPK"/>
</dbReference>
<keyword evidence="1" id="KW-0723">Serine/threonine-protein kinase</keyword>
<comment type="caution">
    <text evidence="3">The sequence shown here is derived from an EMBL/GenBank/DDBJ whole genome shotgun (WGS) entry which is preliminary data.</text>
</comment>
<protein>
    <submittedName>
        <fullName evidence="3">ATP-binding protein</fullName>
    </submittedName>
</protein>
<dbReference type="GO" id="GO:0005524">
    <property type="term" value="F:ATP binding"/>
    <property type="evidence" value="ECO:0007669"/>
    <property type="project" value="UniProtKB-KW"/>
</dbReference>
<dbReference type="PANTHER" id="PTHR35526">
    <property type="entry name" value="ANTI-SIGMA-F FACTOR RSBW-RELATED"/>
    <property type="match status" value="1"/>
</dbReference>
<keyword evidence="4" id="KW-1185">Reference proteome</keyword>